<evidence type="ECO:0000313" key="3">
    <source>
        <dbReference type="Proteomes" id="UP000824220"/>
    </source>
</evidence>
<evidence type="ECO:0000256" key="1">
    <source>
        <dbReference type="SAM" id="MobiDB-lite"/>
    </source>
</evidence>
<proteinExistence type="predicted"/>
<reference evidence="2" key="2">
    <citation type="submission" date="2021-04" db="EMBL/GenBank/DDBJ databases">
        <authorList>
            <person name="Gilroy R."/>
        </authorList>
    </citation>
    <scope>NUCLEOTIDE SEQUENCE</scope>
    <source>
        <strain evidence="2">ChiHjej8B7-3636</strain>
    </source>
</reference>
<name>A0A9D2KHR5_9MICO</name>
<comment type="caution">
    <text evidence="2">The sequence shown here is derived from an EMBL/GenBank/DDBJ whole genome shotgun (WGS) entry which is preliminary data.</text>
</comment>
<sequence length="131" mass="14066">MTLAGCVHLGLGERSDAEAVQRALQAEVEALPEYADGTVKYVDGVSSGTTISGVLRVRSSSREQTEQALNRIHEALVRTYIEQPHVRRSFVRMTVSPSDDAQATVESADVAPAEHGATPTTDDIIAQFGLE</sequence>
<protein>
    <submittedName>
        <fullName evidence="2">Uncharacterized protein</fullName>
    </submittedName>
</protein>
<organism evidence="2 3">
    <name type="scientific">Candidatus Microbacterium stercoravium</name>
    <dbReference type="NCBI Taxonomy" id="2838697"/>
    <lineage>
        <taxon>Bacteria</taxon>
        <taxon>Bacillati</taxon>
        <taxon>Actinomycetota</taxon>
        <taxon>Actinomycetes</taxon>
        <taxon>Micrococcales</taxon>
        <taxon>Microbacteriaceae</taxon>
        <taxon>Microbacterium</taxon>
    </lineage>
</organism>
<dbReference type="EMBL" id="DXAM01000102">
    <property type="protein sequence ID" value="HJA04666.1"/>
    <property type="molecule type" value="Genomic_DNA"/>
</dbReference>
<accession>A0A9D2KHR5</accession>
<dbReference type="AlphaFoldDB" id="A0A9D2KHR5"/>
<evidence type="ECO:0000313" key="2">
    <source>
        <dbReference type="EMBL" id="HJA04666.1"/>
    </source>
</evidence>
<feature type="region of interest" description="Disordered" evidence="1">
    <location>
        <begin position="99"/>
        <end position="122"/>
    </location>
</feature>
<dbReference type="Proteomes" id="UP000824220">
    <property type="component" value="Unassembled WGS sequence"/>
</dbReference>
<gene>
    <name evidence="2" type="ORF">H9800_07355</name>
</gene>
<reference evidence="2" key="1">
    <citation type="journal article" date="2021" name="PeerJ">
        <title>Extensive microbial diversity within the chicken gut microbiome revealed by metagenomics and culture.</title>
        <authorList>
            <person name="Gilroy R."/>
            <person name="Ravi A."/>
            <person name="Getino M."/>
            <person name="Pursley I."/>
            <person name="Horton D.L."/>
            <person name="Alikhan N.F."/>
            <person name="Baker D."/>
            <person name="Gharbi K."/>
            <person name="Hall N."/>
            <person name="Watson M."/>
            <person name="Adriaenssens E.M."/>
            <person name="Foster-Nyarko E."/>
            <person name="Jarju S."/>
            <person name="Secka A."/>
            <person name="Antonio M."/>
            <person name="Oren A."/>
            <person name="Chaudhuri R.R."/>
            <person name="La Ragione R."/>
            <person name="Hildebrand F."/>
            <person name="Pallen M.J."/>
        </authorList>
    </citation>
    <scope>NUCLEOTIDE SEQUENCE</scope>
    <source>
        <strain evidence="2">ChiHjej8B7-3636</strain>
    </source>
</reference>